<dbReference type="EMBL" id="REFW01000001">
    <property type="protein sequence ID" value="RMB61570.1"/>
    <property type="molecule type" value="Genomic_DNA"/>
</dbReference>
<dbReference type="PRINTS" id="PR00933">
    <property type="entry name" value="BLYTICPTASE"/>
</dbReference>
<keyword evidence="4" id="KW-1015">Disulfide bond</keyword>
<comment type="cofactor">
    <cofactor evidence="3">
        <name>Zn(2+)</name>
        <dbReference type="ChEBI" id="CHEBI:29105"/>
    </cofactor>
    <text evidence="3">Binds 1 zinc ion per subunit.</text>
</comment>
<dbReference type="PANTHER" id="PTHR21666">
    <property type="entry name" value="PEPTIDASE-RELATED"/>
    <property type="match status" value="1"/>
</dbReference>
<feature type="binding site" evidence="3">
    <location>
        <position position="63"/>
    </location>
    <ligand>
        <name>Zn(2+)</name>
        <dbReference type="ChEBI" id="CHEBI:29105"/>
    </ligand>
</feature>
<name>A0A3M0G928_9ACTN</name>
<sequence>MRSLRILGAALVASAVGMLVGVVPQASAASLPTFRMALPVQWGASVQAGGPHTFASGTLSSIDLGAANNASIPVVAAADGVVKVGSANGFSRCFVTVTHADGWQTMYYHLRGVPSDLRDGDHVVAGEKVGMTAMPGSETCGRGTFRHVHLTLQRNGVEQPINGLSLGGYTIHSGSRAYCGHWTRNGDGAVVADARRACLAVPRLVNNIVNPSTLGDREAAPNRGSSRPVIADHDTIPASELYTTPGQHTVGGRAWKTTCEPYSQTQRCRTDIWASQVTGSRGSFALQEGWGFNNLTYVESPRELWADNPLGNKNDVNGGWTAADGRKWRTDCDSGATGRNGCRSYVWVTTTAATAKSSGGYRFTTKNEWVFNNMVRFSA</sequence>
<dbReference type="Pfam" id="PF01551">
    <property type="entry name" value="Peptidase_M23"/>
    <property type="match status" value="1"/>
</dbReference>
<evidence type="ECO:0000313" key="9">
    <source>
        <dbReference type="Proteomes" id="UP000275256"/>
    </source>
</evidence>
<dbReference type="OrthoDB" id="1099523at2"/>
<accession>A0A3M0G928</accession>
<feature type="disulfide bond" evidence="4">
    <location>
        <begin position="93"/>
        <end position="140"/>
    </location>
</feature>
<evidence type="ECO:0000313" key="8">
    <source>
        <dbReference type="EMBL" id="RMB61570.1"/>
    </source>
</evidence>
<feature type="domain" description="M23ase beta-sheet core" evidence="7">
    <location>
        <begin position="62"/>
        <end position="157"/>
    </location>
</feature>
<dbReference type="InterPro" id="IPR050570">
    <property type="entry name" value="Cell_wall_metabolism_enzyme"/>
</dbReference>
<gene>
    <name evidence="8" type="ORF">EAX62_02740</name>
</gene>
<dbReference type="Proteomes" id="UP000275256">
    <property type="component" value="Unassembled WGS sequence"/>
</dbReference>
<dbReference type="GO" id="GO:0006508">
    <property type="term" value="P:proteolysis"/>
    <property type="evidence" value="ECO:0007669"/>
    <property type="project" value="InterPro"/>
</dbReference>
<keyword evidence="3" id="KW-0479">Metal-binding</keyword>
<evidence type="ECO:0000256" key="1">
    <source>
        <dbReference type="ARBA" id="ARBA00022729"/>
    </source>
</evidence>
<feature type="binding site" evidence="3">
    <location>
        <position position="52"/>
    </location>
    <ligand>
        <name>Zn(2+)</name>
        <dbReference type="ChEBI" id="CHEBI:29105"/>
    </ligand>
</feature>
<dbReference type="GO" id="GO:0046872">
    <property type="term" value="F:metal ion binding"/>
    <property type="evidence" value="ECO:0007669"/>
    <property type="project" value="UniProtKB-KW"/>
</dbReference>
<keyword evidence="3" id="KW-0862">Zinc</keyword>
<dbReference type="InterPro" id="IPR011055">
    <property type="entry name" value="Dup_hybrid_motif"/>
</dbReference>
<keyword evidence="1 6" id="KW-0732">Signal</keyword>
<evidence type="ECO:0000259" key="7">
    <source>
        <dbReference type="Pfam" id="PF01551"/>
    </source>
</evidence>
<dbReference type="GO" id="GO:0004222">
    <property type="term" value="F:metalloendopeptidase activity"/>
    <property type="evidence" value="ECO:0007669"/>
    <property type="project" value="InterPro"/>
</dbReference>
<dbReference type="RefSeq" id="WP_121900117.1">
    <property type="nucleotide sequence ID" value="NZ_REFW01000001.1"/>
</dbReference>
<dbReference type="AlphaFoldDB" id="A0A3M0G928"/>
<organism evidence="8 9">
    <name type="scientific">Tessaracoccus antarcticus</name>
    <dbReference type="NCBI Taxonomy" id="2479848"/>
    <lineage>
        <taxon>Bacteria</taxon>
        <taxon>Bacillati</taxon>
        <taxon>Actinomycetota</taxon>
        <taxon>Actinomycetes</taxon>
        <taxon>Propionibacteriales</taxon>
        <taxon>Propionibacteriaceae</taxon>
        <taxon>Tessaracoccus</taxon>
    </lineage>
</organism>
<feature type="active site" description="Proton donor/acceptor" evidence="2">
    <location>
        <position position="109"/>
    </location>
</feature>
<dbReference type="PANTHER" id="PTHR21666:SF289">
    <property type="entry name" value="L-ALA--D-GLU ENDOPEPTIDASE"/>
    <property type="match status" value="1"/>
</dbReference>
<keyword evidence="9" id="KW-1185">Reference proteome</keyword>
<reference evidence="8 9" key="1">
    <citation type="submission" date="2018-10" db="EMBL/GenBank/DDBJ databases">
        <title>Tessaracoccus antarcticuss sp. nov., isolated from sediment.</title>
        <authorList>
            <person name="Zhou L.Y."/>
            <person name="Du Z.J."/>
        </authorList>
    </citation>
    <scope>NUCLEOTIDE SEQUENCE [LARGE SCALE GENOMIC DNA]</scope>
    <source>
        <strain evidence="8 9">JDX10</strain>
    </source>
</reference>
<evidence type="ECO:0000256" key="6">
    <source>
        <dbReference type="SAM" id="SignalP"/>
    </source>
</evidence>
<feature type="binding site" evidence="3">
    <location>
        <position position="149"/>
    </location>
    <ligand>
        <name>Zn(2+)</name>
        <dbReference type="ChEBI" id="CHEBI:29105"/>
    </ligand>
</feature>
<dbReference type="InterPro" id="IPR000841">
    <property type="entry name" value="Pept_M23A_Blytic"/>
</dbReference>
<evidence type="ECO:0000256" key="2">
    <source>
        <dbReference type="PIRSR" id="PIRSR600841-1"/>
    </source>
</evidence>
<proteinExistence type="predicted"/>
<dbReference type="SUPFAM" id="SSF51261">
    <property type="entry name" value="Duplicated hybrid motif"/>
    <property type="match status" value="1"/>
</dbReference>
<feature type="active site" description="Proton donor/acceptor" evidence="2">
    <location>
        <position position="147"/>
    </location>
</feature>
<feature type="region of interest" description="Disordered" evidence="5">
    <location>
        <begin position="211"/>
        <end position="230"/>
    </location>
</feature>
<feature type="chain" id="PRO_5018118044" evidence="6">
    <location>
        <begin position="29"/>
        <end position="379"/>
    </location>
</feature>
<dbReference type="InterPro" id="IPR016047">
    <property type="entry name" value="M23ase_b-sheet_dom"/>
</dbReference>
<feature type="signal peptide" evidence="6">
    <location>
        <begin position="1"/>
        <end position="28"/>
    </location>
</feature>
<evidence type="ECO:0000256" key="4">
    <source>
        <dbReference type="PIRSR" id="PIRSR600841-3"/>
    </source>
</evidence>
<evidence type="ECO:0000256" key="3">
    <source>
        <dbReference type="PIRSR" id="PIRSR600841-2"/>
    </source>
</evidence>
<evidence type="ECO:0000256" key="5">
    <source>
        <dbReference type="SAM" id="MobiDB-lite"/>
    </source>
</evidence>
<dbReference type="CDD" id="cd12797">
    <property type="entry name" value="M23_peptidase"/>
    <property type="match status" value="1"/>
</dbReference>
<protein>
    <submittedName>
        <fullName evidence="8">M23 family metallopeptidase</fullName>
    </submittedName>
</protein>
<comment type="caution">
    <text evidence="8">The sequence shown here is derived from an EMBL/GenBank/DDBJ whole genome shotgun (WGS) entry which is preliminary data.</text>
</comment>
<dbReference type="Gene3D" id="2.70.70.10">
    <property type="entry name" value="Glucose Permease (Domain IIA)"/>
    <property type="match status" value="1"/>
</dbReference>